<sequence>MFLSKKRKDQMAASEQRANRVAAVQEAINAAVATIEFSPNGLILDVNDLFLEVVGYQRQDVIGKHHRMLCDQDYSSSATYRSLWETLRSGRAHSGTFPRLAKSGRKVWLEATYFPVKSATGAVDRVMKIASDVTPEHNRMRDQRAMFDAINRSMAVIEFKPDGTILEANQNFLNTMGYSLERIAGKHHRIFCDESFYREHPGFWKSLGSGRLESGQFRRLHANGGDVWLEASYNPIFDEDGRVEKVIKFASDITKRVEKANQTQEAASVASATATQTASVASRARDALQQSKVTSEQIASGVDKAKVIIAELNERSQNIEKMVDTIAGVADQTNLLALNAAIEAARAGEHGRGFAVVADEVRKLAANTGAATKEIEGVIAAILELSGGVEKQIDSVTAVAAEGWQQVAEVELIVAEIHDGADQVLDAIGAIGR</sequence>
<dbReference type="PROSITE" id="PS50113">
    <property type="entry name" value="PAC"/>
    <property type="match status" value="1"/>
</dbReference>
<dbReference type="EMBL" id="FRAQ01000001">
    <property type="protein sequence ID" value="SHK08069.1"/>
    <property type="molecule type" value="Genomic_DNA"/>
</dbReference>
<feature type="domain" description="Methyl-accepting transducer" evidence="3">
    <location>
        <begin position="242"/>
        <end position="433"/>
    </location>
</feature>
<evidence type="ECO:0000259" key="4">
    <source>
        <dbReference type="PROSITE" id="PS50112"/>
    </source>
</evidence>
<evidence type="ECO:0000256" key="1">
    <source>
        <dbReference type="ARBA" id="ARBA00023224"/>
    </source>
</evidence>
<dbReference type="SMART" id="SM00091">
    <property type="entry name" value="PAS"/>
    <property type="match status" value="2"/>
</dbReference>
<proteinExistence type="predicted"/>
<dbReference type="InterPro" id="IPR050903">
    <property type="entry name" value="Bact_Chemotaxis_MeTrfase"/>
</dbReference>
<dbReference type="SUPFAM" id="SSF55785">
    <property type="entry name" value="PYP-like sensor domain (PAS domain)"/>
    <property type="match status" value="2"/>
</dbReference>
<dbReference type="InterPro" id="IPR035965">
    <property type="entry name" value="PAS-like_dom_sf"/>
</dbReference>
<evidence type="ECO:0000313" key="6">
    <source>
        <dbReference type="EMBL" id="SHK08069.1"/>
    </source>
</evidence>
<dbReference type="PROSITE" id="PS50111">
    <property type="entry name" value="CHEMOTAXIS_TRANSDUC_2"/>
    <property type="match status" value="1"/>
</dbReference>
<dbReference type="SMART" id="SM00086">
    <property type="entry name" value="PAC"/>
    <property type="match status" value="2"/>
</dbReference>
<accession>A0A1M6PJG5</accession>
<evidence type="ECO:0000259" key="5">
    <source>
        <dbReference type="PROSITE" id="PS50113"/>
    </source>
</evidence>
<dbReference type="Pfam" id="PF08447">
    <property type="entry name" value="PAS_3"/>
    <property type="match status" value="2"/>
</dbReference>
<gene>
    <name evidence="6" type="ORF">SAMN05216369_0330</name>
</gene>
<feature type="domain" description="PAC" evidence="5">
    <location>
        <begin position="213"/>
        <end position="265"/>
    </location>
</feature>
<evidence type="ECO:0000313" key="7">
    <source>
        <dbReference type="Proteomes" id="UP000184497"/>
    </source>
</evidence>
<feature type="domain" description="PAS" evidence="4">
    <location>
        <begin position="17"/>
        <end position="64"/>
    </location>
</feature>
<dbReference type="Gene3D" id="3.30.450.20">
    <property type="entry name" value="PAS domain"/>
    <property type="match status" value="2"/>
</dbReference>
<dbReference type="GO" id="GO:0006935">
    <property type="term" value="P:chemotaxis"/>
    <property type="evidence" value="ECO:0007669"/>
    <property type="project" value="InterPro"/>
</dbReference>
<dbReference type="InterPro" id="IPR013655">
    <property type="entry name" value="PAS_fold_3"/>
</dbReference>
<dbReference type="AlphaFoldDB" id="A0A1M6PJG5"/>
<keyword evidence="1 2" id="KW-0807">Transducer</keyword>
<name>A0A1M6PJG5_9GAMM</name>
<dbReference type="SMART" id="SM00283">
    <property type="entry name" value="MA"/>
    <property type="match status" value="1"/>
</dbReference>
<dbReference type="PANTHER" id="PTHR24422:SF10">
    <property type="entry name" value="CHEMOTAXIS PROTEIN METHYLTRANSFERASE 2"/>
    <property type="match status" value="1"/>
</dbReference>
<dbReference type="GO" id="GO:0004888">
    <property type="term" value="F:transmembrane signaling receptor activity"/>
    <property type="evidence" value="ECO:0007669"/>
    <property type="project" value="InterPro"/>
</dbReference>
<dbReference type="InterPro" id="IPR004090">
    <property type="entry name" value="Chemotax_Me-accpt_rcpt"/>
</dbReference>
<keyword evidence="7" id="KW-1185">Reference proteome</keyword>
<dbReference type="Gene3D" id="1.10.287.950">
    <property type="entry name" value="Methyl-accepting chemotaxis protein"/>
    <property type="match status" value="1"/>
</dbReference>
<dbReference type="STRING" id="564117.SAMN05216369_0330"/>
<dbReference type="InterPro" id="IPR000014">
    <property type="entry name" value="PAS"/>
</dbReference>
<dbReference type="PRINTS" id="PR00260">
    <property type="entry name" value="CHEMTRNSDUCR"/>
</dbReference>
<dbReference type="NCBIfam" id="TIGR00229">
    <property type="entry name" value="sensory_box"/>
    <property type="match status" value="2"/>
</dbReference>
<dbReference type="CDD" id="cd00130">
    <property type="entry name" value="PAS"/>
    <property type="match status" value="2"/>
</dbReference>
<organism evidence="6 7">
    <name type="scientific">Marinobacter antarcticus</name>
    <dbReference type="NCBI Taxonomy" id="564117"/>
    <lineage>
        <taxon>Bacteria</taxon>
        <taxon>Pseudomonadati</taxon>
        <taxon>Pseudomonadota</taxon>
        <taxon>Gammaproteobacteria</taxon>
        <taxon>Pseudomonadales</taxon>
        <taxon>Marinobacteraceae</taxon>
        <taxon>Marinobacter</taxon>
    </lineage>
</organism>
<evidence type="ECO:0000259" key="3">
    <source>
        <dbReference type="PROSITE" id="PS50111"/>
    </source>
</evidence>
<dbReference type="Proteomes" id="UP000184497">
    <property type="component" value="Unassembled WGS sequence"/>
</dbReference>
<dbReference type="GO" id="GO:0016020">
    <property type="term" value="C:membrane"/>
    <property type="evidence" value="ECO:0007669"/>
    <property type="project" value="InterPro"/>
</dbReference>
<dbReference type="InterPro" id="IPR000700">
    <property type="entry name" value="PAS-assoc_C"/>
</dbReference>
<evidence type="ECO:0000256" key="2">
    <source>
        <dbReference type="PROSITE-ProRule" id="PRU00284"/>
    </source>
</evidence>
<dbReference type="InterPro" id="IPR001610">
    <property type="entry name" value="PAC"/>
</dbReference>
<dbReference type="PROSITE" id="PS50112">
    <property type="entry name" value="PAS"/>
    <property type="match status" value="1"/>
</dbReference>
<dbReference type="GO" id="GO:0007165">
    <property type="term" value="P:signal transduction"/>
    <property type="evidence" value="ECO:0007669"/>
    <property type="project" value="UniProtKB-KW"/>
</dbReference>
<reference evidence="7" key="1">
    <citation type="submission" date="2016-11" db="EMBL/GenBank/DDBJ databases">
        <authorList>
            <person name="Varghese N."/>
            <person name="Submissions S."/>
        </authorList>
    </citation>
    <scope>NUCLEOTIDE SEQUENCE [LARGE SCALE GENOMIC DNA]</scope>
    <source>
        <strain evidence="7">CGMCC 1.10835</strain>
    </source>
</reference>
<dbReference type="OrthoDB" id="9765776at2"/>
<protein>
    <submittedName>
        <fullName evidence="6">Methyl-accepting chemotaxis sensory transducer with Pas/Pac sensor</fullName>
    </submittedName>
</protein>
<dbReference type="InterPro" id="IPR004089">
    <property type="entry name" value="MCPsignal_dom"/>
</dbReference>
<dbReference type="PANTHER" id="PTHR24422">
    <property type="entry name" value="CHEMOTAXIS PROTEIN METHYLTRANSFERASE"/>
    <property type="match status" value="1"/>
</dbReference>
<dbReference type="Pfam" id="PF00015">
    <property type="entry name" value="MCPsignal"/>
    <property type="match status" value="1"/>
</dbReference>
<dbReference type="SUPFAM" id="SSF58104">
    <property type="entry name" value="Methyl-accepting chemotaxis protein (MCP) signaling domain"/>
    <property type="match status" value="1"/>
</dbReference>